<dbReference type="SUPFAM" id="SSF140990">
    <property type="entry name" value="FtsH protease domain-like"/>
    <property type="match status" value="1"/>
</dbReference>
<dbReference type="SMART" id="SM00382">
    <property type="entry name" value="AAA"/>
    <property type="match status" value="1"/>
</dbReference>
<dbReference type="GO" id="GO:0016887">
    <property type="term" value="F:ATP hydrolysis activity"/>
    <property type="evidence" value="ECO:0007669"/>
    <property type="project" value="InterPro"/>
</dbReference>
<evidence type="ECO:0000256" key="2">
    <source>
        <dbReference type="ARBA" id="ARBA00022801"/>
    </source>
</evidence>
<keyword evidence="2" id="KW-0378">Hydrolase</keyword>
<dbReference type="GO" id="GO:0005524">
    <property type="term" value="F:ATP binding"/>
    <property type="evidence" value="ECO:0007669"/>
    <property type="project" value="InterPro"/>
</dbReference>
<keyword evidence="3" id="KW-0812">Transmembrane</keyword>
<dbReference type="InterPro" id="IPR003960">
    <property type="entry name" value="ATPase_AAA_CS"/>
</dbReference>
<evidence type="ECO:0000313" key="5">
    <source>
        <dbReference type="EMBL" id="AIT94567.1"/>
    </source>
</evidence>
<dbReference type="PANTHER" id="PTHR23076:SF58">
    <property type="entry name" value="INACTIVE ATP-DEPENDENT ZINC METALLOPROTEASE FTSHI 5, CHLOROPLASTIC-RELATED"/>
    <property type="match status" value="1"/>
</dbReference>
<keyword evidence="3" id="KW-1133">Transmembrane helix</keyword>
<dbReference type="GO" id="GO:0004176">
    <property type="term" value="F:ATP-dependent peptidase activity"/>
    <property type="evidence" value="ECO:0007669"/>
    <property type="project" value="InterPro"/>
</dbReference>
<dbReference type="Gene3D" id="1.20.58.760">
    <property type="entry name" value="Peptidase M41"/>
    <property type="match status" value="1"/>
</dbReference>
<dbReference type="EMBL" id="KM462875">
    <property type="protein sequence ID" value="AIT94567.1"/>
    <property type="molecule type" value="Genomic_DNA"/>
</dbReference>
<protein>
    <submittedName>
        <fullName evidence="5">Cell division protein</fullName>
    </submittedName>
</protein>
<evidence type="ECO:0000256" key="1">
    <source>
        <dbReference type="ARBA" id="ARBA00022670"/>
    </source>
</evidence>
<dbReference type="Pfam" id="PF00004">
    <property type="entry name" value="AAA"/>
    <property type="match status" value="2"/>
</dbReference>
<dbReference type="PANTHER" id="PTHR23076">
    <property type="entry name" value="METALLOPROTEASE M41 FTSH"/>
    <property type="match status" value="1"/>
</dbReference>
<evidence type="ECO:0000259" key="4">
    <source>
        <dbReference type="SMART" id="SM00382"/>
    </source>
</evidence>
<dbReference type="PROSITE" id="PS00674">
    <property type="entry name" value="AAA"/>
    <property type="match status" value="1"/>
</dbReference>
<geneLocation type="chloroplast" evidence="5"/>
<dbReference type="InterPro" id="IPR037219">
    <property type="entry name" value="Peptidase_M41-like"/>
</dbReference>
<dbReference type="GO" id="GO:0004222">
    <property type="term" value="F:metalloendopeptidase activity"/>
    <property type="evidence" value="ECO:0007669"/>
    <property type="project" value="InterPro"/>
</dbReference>
<reference evidence="5" key="1">
    <citation type="journal article" date="2014" name="BMC Evol. Biol.">
        <title>Chloroplast phylogenomic analysis resolves deep-level relationships within the green algal class Trebouxiophyceae.</title>
        <authorList>
            <person name="Lemieux C."/>
            <person name="Otis C."/>
            <person name="Turmel M."/>
        </authorList>
    </citation>
    <scope>NUCLEOTIDE SEQUENCE</scope>
</reference>
<feature type="domain" description="AAA+ ATPase" evidence="4">
    <location>
        <begin position="1054"/>
        <end position="1258"/>
    </location>
</feature>
<dbReference type="SUPFAM" id="SSF52540">
    <property type="entry name" value="P-loop containing nucleoside triphosphate hydrolases"/>
    <property type="match status" value="1"/>
</dbReference>
<dbReference type="Gene3D" id="1.10.8.60">
    <property type="match status" value="1"/>
</dbReference>
<dbReference type="GO" id="GO:0006508">
    <property type="term" value="P:proteolysis"/>
    <property type="evidence" value="ECO:0007669"/>
    <property type="project" value="UniProtKB-KW"/>
</dbReference>
<dbReference type="InterPro" id="IPR041569">
    <property type="entry name" value="AAA_lid_3"/>
</dbReference>
<gene>
    <name evidence="5" type="primary">ftsH</name>
</gene>
<keyword evidence="1" id="KW-0645">Protease</keyword>
<keyword evidence="5" id="KW-0131">Cell cycle</keyword>
<keyword evidence="5" id="KW-0150">Chloroplast</keyword>
<accession>A0A097KN08</accession>
<dbReference type="GO" id="GO:0009535">
    <property type="term" value="C:chloroplast thylakoid membrane"/>
    <property type="evidence" value="ECO:0007669"/>
    <property type="project" value="TreeGrafter"/>
</dbReference>
<keyword evidence="5" id="KW-0934">Plastid</keyword>
<dbReference type="GO" id="GO:0051301">
    <property type="term" value="P:cell division"/>
    <property type="evidence" value="ECO:0007669"/>
    <property type="project" value="UniProtKB-KW"/>
</dbReference>
<dbReference type="InterPro" id="IPR003593">
    <property type="entry name" value="AAA+_ATPase"/>
</dbReference>
<dbReference type="Pfam" id="PF17862">
    <property type="entry name" value="AAA_lid_3"/>
    <property type="match status" value="1"/>
</dbReference>
<keyword evidence="5" id="KW-0132">Cell division</keyword>
<keyword evidence="3" id="KW-0472">Membrane</keyword>
<name>A0A097KN08_9CHLO</name>
<sequence length="1856" mass="216523">MHFIYLLFHIKIWKQTFHQFLVYLSEYRLIAKNTMTEFIKNIVNYQIPIYFFPFFFGLTEMVWLRYKDQSFSYFLKNQLPGIYVAEQLVSFETFENIKIDHLKQNLSQIERIDFYPDSILIQLNSSSEIEQKQLSFGIFSRKEKLEQPAITSPNNSNPPQGGVRIAAPGYRFADGALQTKNLKDSVFLQKVPKFGNPIWYQLPSRNIVPILVEIEKGKELNKVFQTKNKILLPSSGGMRLVDGKTKKKLETEFLETKQTFLNFHSNINVNSRKQFFYQLDELPTKINNSWFTLSGKRLPFKGTQFPFINKKNLSSTANGLQKKLVLEKNRFYKTPVFGEVEFSKGKVFLQNLFLKTPSKGGAKAPIINEKKPVFKKINNKNNFFSPLKGTEKNLFQIQKIKNPNNFQKDFIGIYSTQFKDFEDRLDFNDSSSSAFAPFFQETNSSSPAKRSQQNEVLQADKRNENLQLNSFFEKFDNFKHKKDFLLKSEILEIELKKQIYEKGIIPFSLKTENYFFHDLADFSKLQKNFINFPFDFSFSEMDSEQLLFLMNDFTTGNVNNLIEPRIMSGYHYPDMNRKQVESFLYQSSYQFKKFSNGINSIKIQLPPSCVPTFKYPFSEFLDLMVPDFKLISKQISLQNLTKSGVYKKIYEGPSILLDEITKDLIFKTDSSERANLSSAKKKDESSSFSKEKNQPFEIENWLRESLFGNNPRTDRKEIFFGQTTPFLRKKLVNGFVDNISQGNNFQKQIFQQQKDFLNFISKNSSFSLEKLLYYVREVNKNFVVIPSNVELHIPYLDEKEWKEISDKLIRMVNKTSRDAIDDQFELPVIQIPYPKSEVIDWPFDQIDYTVCPPENFEFVSQSSKTVSHYVPWAQGISTDILTETKQIGEIYKKSVKIVDHFSPSFFSGKNQKRWAIEAEKKEHLLEKTKNVLLPFLRNDDSYFFEIWEPITSNSWLVLTKIAYYYLVLGIFQILFEKLKKEIVSSGFLNDEMKKNLGLEDRPTSFRIIKKIEKQFKDMAGIDPILPELGEIVLFLRSAKLLFAKGGSSKVSKIVPKGILLLGPPGNGKTLLVQAIAGEAEVPVILQSCTALNDPKRKADETVRNGFERARKLAPCILFFDEIDTLGQRRENVIESSIINNQIIESIGGESTFGPEKTSRFLPFKNSNLNEQDSPPIDYNPHIDTDQNLKVNIASKLVKQKKKKRVAQKHLTEFLIEMDGLKSHQGVIVIGATNRPGVLDPAFKRPGRFDRIFHLDLPQKRKRIEILKLYSKNLGIQSDVSWDYLSNRTAGFSAADLSTLMNQSAMKAILQETKHTVETIEHGIDVITSYSPEKPKQKILDKKNLISGKEKQEKGLEGLQKNQTIDLFKGIEKIDPFFVTRFAYYGGAKAIVHSLLLEYPPVIHLWPRPKNGIRRMEEKTSNFQTNVKSRSELENRLIGFYAGKAGEFLALHQNSHFFSTKNKKLYFWESNLGIEELSFASSLAHSMIDRWYFYSKKIATRKFHQLVTNRNFKEIQEPLSHFVFKEIAFRMERESSVEDPFLKSPKIFQKWSIRPWWQIQVIKEATNLDELSSNWYRIYINDPQQIERNREWVPPDEYYHNNNNLKGLPNINSLNKGDVKGFSKINPSITFNDLYQIDHDYIYFGLILNSFHRAFSILDQNRELLDYFADYLMRHETIREDEISNIMDIFAAKRSHQAALEDAKISRENSKNPENASETIFVKHKNLLLTKSELSEENTDLSKKSPIIVEKAWGNNSRRKNFRFIDVFEIQSWYEAKKISYLLYLSIYRSQHLVETVMRDKIKEFEFLLYLSIYRSHHLCELVARHKVKEFLFFVTISIYLPQHLAEIVVREKIKRF</sequence>
<feature type="transmembrane region" description="Helical" evidence="3">
    <location>
        <begin position="47"/>
        <end position="66"/>
    </location>
</feature>
<evidence type="ECO:0000256" key="3">
    <source>
        <dbReference type="SAM" id="Phobius"/>
    </source>
</evidence>
<organism evidence="5">
    <name type="scientific">Pleurastrosarcina brevispinosa</name>
    <dbReference type="NCBI Taxonomy" id="163096"/>
    <lineage>
        <taxon>Eukaryota</taxon>
        <taxon>Viridiplantae</taxon>
        <taxon>Chlorophyta</taxon>
        <taxon>core chlorophytes</taxon>
        <taxon>Trebouxiophyceae</taxon>
        <taxon>Trebouxiophyceae incertae sedis</taxon>
        <taxon>Pleurastrosarcina</taxon>
    </lineage>
</organism>
<proteinExistence type="predicted"/>
<dbReference type="InterPro" id="IPR027417">
    <property type="entry name" value="P-loop_NTPase"/>
</dbReference>
<dbReference type="InterPro" id="IPR003959">
    <property type="entry name" value="ATPase_AAA_core"/>
</dbReference>
<dbReference type="Gene3D" id="3.40.50.300">
    <property type="entry name" value="P-loop containing nucleotide triphosphate hydrolases"/>
    <property type="match status" value="2"/>
</dbReference>